<reference evidence="4 5" key="1">
    <citation type="journal article" date="2012" name="Appl. Environ. Microbiol.">
        <title>Genome Sequence of Thermotolerant Bacillus methanolicus: Features and Regulation Related to Methylotrophy and Production of L-Lysine and L-Glutamate from Methanol.</title>
        <authorList>
            <person name="Heggeset T.M."/>
            <person name="Krog A."/>
            <person name="Balzer S."/>
            <person name="Wentzel A."/>
            <person name="Ellingsen T.E."/>
            <person name="Brautaset T."/>
        </authorList>
    </citation>
    <scope>NUCLEOTIDE SEQUENCE [LARGE SCALE GENOMIC DNA]</scope>
    <source>
        <strain evidence="4 5">PB1</strain>
    </source>
</reference>
<dbReference type="eggNOG" id="ENOG5033KWF">
    <property type="taxonomic scope" value="Bacteria"/>
</dbReference>
<dbReference type="GO" id="GO:0042834">
    <property type="term" value="F:peptidoglycan binding"/>
    <property type="evidence" value="ECO:0007669"/>
    <property type="project" value="InterPro"/>
</dbReference>
<dbReference type="InterPro" id="IPR036680">
    <property type="entry name" value="SPOR-like_sf"/>
</dbReference>
<evidence type="ECO:0008006" key="6">
    <source>
        <dbReference type="Google" id="ProtNLM"/>
    </source>
</evidence>
<feature type="coiled-coil region" evidence="1">
    <location>
        <begin position="294"/>
        <end position="324"/>
    </location>
</feature>
<keyword evidence="1" id="KW-0175">Coiled coil</keyword>
<evidence type="ECO:0000313" key="5">
    <source>
        <dbReference type="Proteomes" id="UP000010523"/>
    </source>
</evidence>
<comment type="caution">
    <text evidence="4">The sequence shown here is derived from an EMBL/GenBank/DDBJ whole genome shotgun (WGS) entry which is preliminary data.</text>
</comment>
<keyword evidence="3" id="KW-0472">Membrane</keyword>
<dbReference type="Proteomes" id="UP000010523">
    <property type="component" value="Unassembled WGS sequence"/>
</dbReference>
<dbReference type="PATRIC" id="fig|997296.3.peg.3335"/>
<evidence type="ECO:0000313" key="4">
    <source>
        <dbReference type="EMBL" id="EIJ79041.1"/>
    </source>
</evidence>
<keyword evidence="5" id="KW-1185">Reference proteome</keyword>
<dbReference type="OrthoDB" id="2967208at2"/>
<feature type="transmembrane region" description="Helical" evidence="3">
    <location>
        <begin position="105"/>
        <end position="128"/>
    </location>
</feature>
<evidence type="ECO:0000256" key="2">
    <source>
        <dbReference type="SAM" id="MobiDB-lite"/>
    </source>
</evidence>
<gene>
    <name evidence="4" type="ORF">PB1_15824</name>
</gene>
<proteinExistence type="predicted"/>
<dbReference type="EMBL" id="AFEU01000003">
    <property type="protein sequence ID" value="EIJ79041.1"/>
    <property type="molecule type" value="Genomic_DNA"/>
</dbReference>
<feature type="compositionally biased region" description="Basic and acidic residues" evidence="2">
    <location>
        <begin position="15"/>
        <end position="33"/>
    </location>
</feature>
<keyword evidence="3" id="KW-1133">Transmembrane helix</keyword>
<dbReference type="AlphaFoldDB" id="I3DXS0"/>
<protein>
    <recommendedName>
        <fullName evidence="6">Stage II sporulation protein B</fullName>
    </recommendedName>
</protein>
<name>I3DXS0_BACMT</name>
<dbReference type="Gene3D" id="3.30.70.1070">
    <property type="entry name" value="Sporulation related repeat"/>
    <property type="match status" value="1"/>
</dbReference>
<dbReference type="RefSeq" id="WP_004438324.1">
    <property type="nucleotide sequence ID" value="NZ_AFEU01000003.1"/>
</dbReference>
<feature type="region of interest" description="Disordered" evidence="2">
    <location>
        <begin position="1"/>
        <end position="33"/>
    </location>
</feature>
<organism evidence="4 5">
    <name type="scientific">Bacillus methanolicus PB1</name>
    <dbReference type="NCBI Taxonomy" id="997296"/>
    <lineage>
        <taxon>Bacteria</taxon>
        <taxon>Bacillati</taxon>
        <taxon>Bacillota</taxon>
        <taxon>Bacilli</taxon>
        <taxon>Bacillales</taxon>
        <taxon>Bacillaceae</taxon>
        <taxon>Bacillus</taxon>
    </lineage>
</organism>
<accession>I3DXS0</accession>
<dbReference type="SUPFAM" id="SSF110997">
    <property type="entry name" value="Sporulation related repeat"/>
    <property type="match status" value="1"/>
</dbReference>
<sequence>MDKREKGQTITIKINGKDRPFKEAHSEDADTKKKTEYNKRLDKDEYVTRYETAAAEESLEESFDWILPELTDEPKVAEKKIADETIKNKNKGWSGAANRKTSQGIFTSIFFSVFLAILLGVSFGLILLKSVITDNSAEEIEEPIPAADEVKPAAGTASANVPPISAFIVQEGVYSTSEAAEKAKSAVEQKGAPAHIVNMNEQFFVYLSVADSMENAKEIGSGLKSNGINVFAKPLDFGGKQLSGLQETERKLLESAPALYEILARAASEASLTNSISRETAESLNKQGEVIFQIEEAALKNNNLKKLRDRLVNAIERANAIQKSTELEKVKELQNELLSFLAAYQSL</sequence>
<keyword evidence="3" id="KW-0812">Transmembrane</keyword>
<evidence type="ECO:0000256" key="3">
    <source>
        <dbReference type="SAM" id="Phobius"/>
    </source>
</evidence>
<dbReference type="STRING" id="997296.PB1_15824"/>
<evidence type="ECO:0000256" key="1">
    <source>
        <dbReference type="SAM" id="Coils"/>
    </source>
</evidence>